<dbReference type="Proteomes" id="UP000008370">
    <property type="component" value="Unassembled WGS sequence"/>
</dbReference>
<feature type="region of interest" description="Disordered" evidence="1">
    <location>
        <begin position="17"/>
        <end position="37"/>
    </location>
</feature>
<dbReference type="GO" id="GO:0005524">
    <property type="term" value="F:ATP binding"/>
    <property type="evidence" value="ECO:0007669"/>
    <property type="project" value="InterPro"/>
</dbReference>
<dbReference type="InterPro" id="IPR011009">
    <property type="entry name" value="Kinase-like_dom_sf"/>
</dbReference>
<evidence type="ECO:0000313" key="4">
    <source>
        <dbReference type="Proteomes" id="UP000008370"/>
    </source>
</evidence>
<name>K5URZ1_PHACS</name>
<proteinExistence type="predicted"/>
<dbReference type="PROSITE" id="PS50011">
    <property type="entry name" value="PROTEIN_KINASE_DOM"/>
    <property type="match status" value="1"/>
</dbReference>
<dbReference type="SUPFAM" id="SSF56112">
    <property type="entry name" value="Protein kinase-like (PK-like)"/>
    <property type="match status" value="1"/>
</dbReference>
<keyword evidence="4" id="KW-1185">Reference proteome</keyword>
<dbReference type="HOGENOM" id="CLU_011584_1_1_1"/>
<reference evidence="3 4" key="1">
    <citation type="journal article" date="2012" name="BMC Genomics">
        <title>Comparative genomics of the white-rot fungi, Phanerochaete carnosa and P. chrysosporium, to elucidate the genetic basis of the distinct wood types they colonize.</title>
        <authorList>
            <person name="Suzuki H."/>
            <person name="MacDonald J."/>
            <person name="Syed K."/>
            <person name="Salamov A."/>
            <person name="Hori C."/>
            <person name="Aerts A."/>
            <person name="Henrissat B."/>
            <person name="Wiebenga A."/>
            <person name="vanKuyk P.A."/>
            <person name="Barry K."/>
            <person name="Lindquist E."/>
            <person name="LaButti K."/>
            <person name="Lapidus A."/>
            <person name="Lucas S."/>
            <person name="Coutinho P."/>
            <person name="Gong Y."/>
            <person name="Samejima M."/>
            <person name="Mahadevan R."/>
            <person name="Abou-Zaid M."/>
            <person name="de Vries R.P."/>
            <person name="Igarashi K."/>
            <person name="Yadav J.S."/>
            <person name="Grigoriev I.V."/>
            <person name="Master E.R."/>
        </authorList>
    </citation>
    <scope>NUCLEOTIDE SEQUENCE [LARGE SCALE GENOMIC DNA]</scope>
    <source>
        <strain evidence="3 4">HHB-10118-sp</strain>
    </source>
</reference>
<feature type="region of interest" description="Disordered" evidence="1">
    <location>
        <begin position="596"/>
        <end position="638"/>
    </location>
</feature>
<dbReference type="InParanoid" id="K5URZ1"/>
<gene>
    <name evidence="3" type="ORF">PHACADRAFT_261250</name>
</gene>
<dbReference type="EMBL" id="JH930475">
    <property type="protein sequence ID" value="EKM52666.1"/>
    <property type="molecule type" value="Genomic_DNA"/>
</dbReference>
<dbReference type="RefSeq" id="XP_007399007.1">
    <property type="nucleotide sequence ID" value="XM_007398945.1"/>
</dbReference>
<dbReference type="PANTHER" id="PTHR38248">
    <property type="entry name" value="FUNK1 6"/>
    <property type="match status" value="1"/>
</dbReference>
<dbReference type="GeneID" id="18917931"/>
<dbReference type="KEGG" id="pco:PHACADRAFT_261250"/>
<dbReference type="InterPro" id="IPR040976">
    <property type="entry name" value="Pkinase_fungal"/>
</dbReference>
<dbReference type="PANTHER" id="PTHR38248:SF2">
    <property type="entry name" value="FUNK1 11"/>
    <property type="match status" value="1"/>
</dbReference>
<organism evidence="3 4">
    <name type="scientific">Phanerochaete carnosa (strain HHB-10118-sp)</name>
    <name type="common">White-rot fungus</name>
    <name type="synonym">Peniophora carnosa</name>
    <dbReference type="NCBI Taxonomy" id="650164"/>
    <lineage>
        <taxon>Eukaryota</taxon>
        <taxon>Fungi</taxon>
        <taxon>Dikarya</taxon>
        <taxon>Basidiomycota</taxon>
        <taxon>Agaricomycotina</taxon>
        <taxon>Agaricomycetes</taxon>
        <taxon>Polyporales</taxon>
        <taxon>Phanerochaetaceae</taxon>
        <taxon>Phanerochaete</taxon>
    </lineage>
</organism>
<dbReference type="STRING" id="650164.K5URZ1"/>
<dbReference type="AlphaFoldDB" id="K5URZ1"/>
<dbReference type="Gene3D" id="1.10.510.10">
    <property type="entry name" value="Transferase(Phosphotransferase) domain 1"/>
    <property type="match status" value="1"/>
</dbReference>
<dbReference type="Pfam" id="PF17667">
    <property type="entry name" value="Pkinase_fungal"/>
    <property type="match status" value="1"/>
</dbReference>
<accession>K5URZ1</accession>
<evidence type="ECO:0000313" key="3">
    <source>
        <dbReference type="EMBL" id="EKM52666.1"/>
    </source>
</evidence>
<feature type="domain" description="Protein kinase" evidence="2">
    <location>
        <begin position="341"/>
        <end position="728"/>
    </location>
</feature>
<dbReference type="GO" id="GO:0004672">
    <property type="term" value="F:protein kinase activity"/>
    <property type="evidence" value="ECO:0007669"/>
    <property type="project" value="InterPro"/>
</dbReference>
<feature type="compositionally biased region" description="Basic and acidic residues" evidence="1">
    <location>
        <begin position="18"/>
        <end position="29"/>
    </location>
</feature>
<dbReference type="OrthoDB" id="3260094at2759"/>
<evidence type="ECO:0000256" key="1">
    <source>
        <dbReference type="SAM" id="MobiDB-lite"/>
    </source>
</evidence>
<sequence length="874" mass="99503">MKRSFWETVSEIPYKAGRACDGDSPHPDPRAQSVPSTAHVEEYRDAVCLDLNEFVTVVAADDFRRQLLPELRPEIDIDAVLRRLNDDGTIQSGRWALFPSDPNDMMTPPPKPTPVHEDNVFKKFAELAKAVENACLHVSTITDTKRLCEFKCNPSRVPMCLSRHNTSRPDSYAILSSAKAVNDPTEKAQWVEVAVPGEFKKSDSPDARWDNRRKILWSMYHILRDDVRRRFVFGYTIENRMMRWWYCSRTEVFVSTPFDFIQDHRSVVEFLLCVTFAEEHQLGWDPTIKRLPPTPIHPLPRYEIIVRDTLRDEVVERTYRTKDLIWNYGADAFRGRGTRVWSVVEVDGDGNEGTDLYILKDSWADVDREREGHINQLIHSRVAKQGEELAPEVYDRFFMQVHAFGDVYIGSRVDRTDSFKVDRSGEELPSRGTLTVLVRTDDEGNPQDVKLPRRGVPVVTRSIRPREPVLHYSHKVHHRTVFKDAGKDLLEVDTLVDVYCRIEEVLLGLDILHSANWVHRDISYGNILVVKGKAKITDLEYAKETSDLGAHHGVRTGTPYFMSEEVRASRYNYIPAKPRNTRFTKTSVADRLQRTMRDHETIPPHVQTSQQESGPRTVPKSAPNEAADPTLSLPDTTRPNRIIFRHNPLHDYESVLWLLLFVLLVSEYENSELNERGERKYDAQTFQGFMDAQRALAWNLFCEPDHRVLVMTTTKYLAGQTDGLHPTVAKIICELDFMCSDLVGAFKDAEKDLKPGAEPISMDWSAVNEQLSQSITTIISILEQTPLHLLKDITKRTRRLIKPKGAGNEEMGRGVGDTANVDGDSGTDEDQDGRRVKVRRVGGSKDVSSSSRAQPPIPSLTTLIAADHGSDSEQ</sequence>
<evidence type="ECO:0000259" key="2">
    <source>
        <dbReference type="PROSITE" id="PS50011"/>
    </source>
</evidence>
<protein>
    <recommendedName>
        <fullName evidence="2">Protein kinase domain-containing protein</fullName>
    </recommendedName>
</protein>
<dbReference type="InterPro" id="IPR000719">
    <property type="entry name" value="Prot_kinase_dom"/>
</dbReference>
<feature type="region of interest" description="Disordered" evidence="1">
    <location>
        <begin position="801"/>
        <end position="874"/>
    </location>
</feature>